<feature type="active site" description="Nucleophile" evidence="4">
    <location>
        <position position="210"/>
    </location>
</feature>
<keyword evidence="5" id="KW-0732">Signal</keyword>
<feature type="signal peptide" evidence="5">
    <location>
        <begin position="1"/>
        <end position="17"/>
    </location>
</feature>
<dbReference type="OrthoDB" id="6431331at2759"/>
<evidence type="ECO:0000256" key="5">
    <source>
        <dbReference type="SAM" id="SignalP"/>
    </source>
</evidence>
<evidence type="ECO:0000259" key="6">
    <source>
        <dbReference type="Pfam" id="PF06441"/>
    </source>
</evidence>
<feature type="chain" id="PRO_5007803583" description="Epoxide hydrolase N-terminal domain-containing protein" evidence="5">
    <location>
        <begin position="18"/>
        <end position="425"/>
    </location>
</feature>
<dbReference type="Gene3D" id="3.40.50.1820">
    <property type="entry name" value="alpha/beta hydrolase"/>
    <property type="match status" value="1"/>
</dbReference>
<organism evidence="7 8">
    <name type="scientific">Colletotrichum nymphaeae SA-01</name>
    <dbReference type="NCBI Taxonomy" id="1460502"/>
    <lineage>
        <taxon>Eukaryota</taxon>
        <taxon>Fungi</taxon>
        <taxon>Dikarya</taxon>
        <taxon>Ascomycota</taxon>
        <taxon>Pezizomycotina</taxon>
        <taxon>Sordariomycetes</taxon>
        <taxon>Hypocreomycetidae</taxon>
        <taxon>Glomerellales</taxon>
        <taxon>Glomerellaceae</taxon>
        <taxon>Colletotrichum</taxon>
        <taxon>Colletotrichum acutatum species complex</taxon>
    </lineage>
</organism>
<feature type="domain" description="Epoxide hydrolase N-terminal" evidence="6">
    <location>
        <begin position="35"/>
        <end position="147"/>
    </location>
</feature>
<keyword evidence="3" id="KW-0378">Hydrolase</keyword>
<dbReference type="SUPFAM" id="SSF53474">
    <property type="entry name" value="alpha/beta-Hydrolases"/>
    <property type="match status" value="1"/>
</dbReference>
<reference evidence="7 8" key="1">
    <citation type="submission" date="2014-02" db="EMBL/GenBank/DDBJ databases">
        <title>The genome sequence of Colletotrichum nymphaeae SA-01.</title>
        <authorList>
            <person name="Baroncelli R."/>
            <person name="Thon M.R."/>
        </authorList>
    </citation>
    <scope>NUCLEOTIDE SEQUENCE [LARGE SCALE GENOMIC DNA]</scope>
    <source>
        <strain evidence="7 8">SA-01</strain>
    </source>
</reference>
<dbReference type="InterPro" id="IPR016292">
    <property type="entry name" value="Epoxide_hydrolase"/>
</dbReference>
<dbReference type="PANTHER" id="PTHR21661">
    <property type="entry name" value="EPOXIDE HYDROLASE 1-RELATED"/>
    <property type="match status" value="1"/>
</dbReference>
<proteinExistence type="inferred from homology"/>
<evidence type="ECO:0000256" key="3">
    <source>
        <dbReference type="ARBA" id="ARBA00022801"/>
    </source>
</evidence>
<evidence type="ECO:0000256" key="1">
    <source>
        <dbReference type="ARBA" id="ARBA00010088"/>
    </source>
</evidence>
<dbReference type="InterPro" id="IPR029058">
    <property type="entry name" value="AB_hydrolase_fold"/>
</dbReference>
<dbReference type="EMBL" id="JEMN01001191">
    <property type="protein sequence ID" value="KXH44890.1"/>
    <property type="molecule type" value="Genomic_DNA"/>
</dbReference>
<dbReference type="PANTHER" id="PTHR21661:SF35">
    <property type="entry name" value="EPOXIDE HYDROLASE"/>
    <property type="match status" value="1"/>
</dbReference>
<dbReference type="GO" id="GO:0004301">
    <property type="term" value="F:epoxide hydrolase activity"/>
    <property type="evidence" value="ECO:0007669"/>
    <property type="project" value="TreeGrafter"/>
</dbReference>
<accession>A0A135T9S9</accession>
<evidence type="ECO:0000256" key="4">
    <source>
        <dbReference type="PIRSR" id="PIRSR001112-1"/>
    </source>
</evidence>
<protein>
    <recommendedName>
        <fullName evidence="6">Epoxide hydrolase N-terminal domain-containing protein</fullName>
    </recommendedName>
</protein>
<feature type="active site" description="Proton donor" evidence="4">
    <location>
        <position position="336"/>
    </location>
</feature>
<evidence type="ECO:0000313" key="7">
    <source>
        <dbReference type="EMBL" id="KXH44890.1"/>
    </source>
</evidence>
<dbReference type="InterPro" id="IPR010497">
    <property type="entry name" value="Epoxide_hydro_N"/>
</dbReference>
<comment type="caution">
    <text evidence="7">The sequence shown here is derived from an EMBL/GenBank/DDBJ whole genome shotgun (WGS) entry which is preliminary data.</text>
</comment>
<dbReference type="PIRSF" id="PIRSF001112">
    <property type="entry name" value="Epoxide_hydrolase"/>
    <property type="match status" value="1"/>
</dbReference>
<dbReference type="Proteomes" id="UP000070054">
    <property type="component" value="Unassembled WGS sequence"/>
</dbReference>
<comment type="similarity">
    <text evidence="1">Belongs to the peptidase S33 family.</text>
</comment>
<name>A0A135T9S9_9PEZI</name>
<dbReference type="GO" id="GO:0097176">
    <property type="term" value="P:epoxide metabolic process"/>
    <property type="evidence" value="ECO:0007669"/>
    <property type="project" value="TreeGrafter"/>
</dbReference>
<dbReference type="Pfam" id="PF06441">
    <property type="entry name" value="EHN"/>
    <property type="match status" value="1"/>
</dbReference>
<evidence type="ECO:0000313" key="8">
    <source>
        <dbReference type="Proteomes" id="UP000070054"/>
    </source>
</evidence>
<keyword evidence="8" id="KW-1185">Reference proteome</keyword>
<gene>
    <name evidence="7" type="ORF">CNYM01_09687</name>
</gene>
<evidence type="ECO:0000256" key="2">
    <source>
        <dbReference type="ARBA" id="ARBA00022797"/>
    </source>
</evidence>
<dbReference type="InterPro" id="IPR000639">
    <property type="entry name" value="Epox_hydrolase-like"/>
</dbReference>
<sequence length="425" mass="48345">MLVQSLLWLMVTAISYQRSDRPTLNFDFPSNPKAQRFKIHVHESFLNDTLQKVRSYRPTYGLSSEWDTEGPPAGNLTGIAEYWITQYEWKNVEERLNDDFDHYATTVPGGENYPYPVPLHFIHHVSANSNATPLLLLHGWPSTNLEWSKVIKPLSDNSEQPFHIVAPDLPGFGFSPEPEHPGLGLREMGLAFDTLMHQLGYEKYGIVTTDLGWVTGMWMTIDVRDSILGHMCDFFIAEPTTEDRARLGQNKTTDEETLYMKSVDKWFSSHWAYSIVHSQKPLTISQALADSPVGLLGWFWDVNYATSNGYPYTEEELITDTMMMYLPGPYAGIRAYLGFQSQFPHTDVPTGVSQWSMGDGPFPDVGNFGFAPRDWIERSVKLVYLQRHQVGGHFPAVSQPDLWMGDVRAFFSALRKSSSVEKDEL</sequence>
<keyword evidence="2" id="KW-0058">Aromatic hydrocarbons catabolism</keyword>
<dbReference type="AlphaFoldDB" id="A0A135T9S9"/>
<feature type="active site" description="Proton acceptor" evidence="4">
    <location>
        <position position="393"/>
    </location>
</feature>
<dbReference type="PRINTS" id="PR00412">
    <property type="entry name" value="EPOXHYDRLASE"/>
</dbReference>